<dbReference type="EMBL" id="VSRR010004644">
    <property type="protein sequence ID" value="MPC40295.1"/>
    <property type="molecule type" value="Genomic_DNA"/>
</dbReference>
<evidence type="ECO:0000256" key="1">
    <source>
        <dbReference type="SAM" id="MobiDB-lite"/>
    </source>
</evidence>
<organism evidence="2 3">
    <name type="scientific">Portunus trituberculatus</name>
    <name type="common">Swimming crab</name>
    <name type="synonym">Neptunus trituberculatus</name>
    <dbReference type="NCBI Taxonomy" id="210409"/>
    <lineage>
        <taxon>Eukaryota</taxon>
        <taxon>Metazoa</taxon>
        <taxon>Ecdysozoa</taxon>
        <taxon>Arthropoda</taxon>
        <taxon>Crustacea</taxon>
        <taxon>Multicrustacea</taxon>
        <taxon>Malacostraca</taxon>
        <taxon>Eumalacostraca</taxon>
        <taxon>Eucarida</taxon>
        <taxon>Decapoda</taxon>
        <taxon>Pleocyemata</taxon>
        <taxon>Brachyura</taxon>
        <taxon>Eubrachyura</taxon>
        <taxon>Portunoidea</taxon>
        <taxon>Portunidae</taxon>
        <taxon>Portuninae</taxon>
        <taxon>Portunus</taxon>
    </lineage>
</organism>
<keyword evidence="3" id="KW-1185">Reference proteome</keyword>
<feature type="compositionally biased region" description="Basic and acidic residues" evidence="1">
    <location>
        <begin position="18"/>
        <end position="53"/>
    </location>
</feature>
<evidence type="ECO:0000313" key="3">
    <source>
        <dbReference type="Proteomes" id="UP000324222"/>
    </source>
</evidence>
<proteinExistence type="predicted"/>
<dbReference type="Proteomes" id="UP000324222">
    <property type="component" value="Unassembled WGS sequence"/>
</dbReference>
<evidence type="ECO:0000313" key="2">
    <source>
        <dbReference type="EMBL" id="MPC40295.1"/>
    </source>
</evidence>
<sequence>MALKDWGGRAVLLAWQDTRTEEGRRKGEGRLSRRRAGARDTKPGAARHEEGSRKKGKTYRNIHLTLTDTAGTQTAAHTLTFCHTRTGCKAYVRK</sequence>
<comment type="caution">
    <text evidence="2">The sequence shown here is derived from an EMBL/GenBank/DDBJ whole genome shotgun (WGS) entry which is preliminary data.</text>
</comment>
<dbReference type="AlphaFoldDB" id="A0A5B7F3U1"/>
<feature type="region of interest" description="Disordered" evidence="1">
    <location>
        <begin position="17"/>
        <end position="59"/>
    </location>
</feature>
<reference evidence="2 3" key="1">
    <citation type="submission" date="2019-05" db="EMBL/GenBank/DDBJ databases">
        <title>Another draft genome of Portunus trituberculatus and its Hox gene families provides insights of decapod evolution.</title>
        <authorList>
            <person name="Jeong J.-H."/>
            <person name="Song I."/>
            <person name="Kim S."/>
            <person name="Choi T."/>
            <person name="Kim D."/>
            <person name="Ryu S."/>
            <person name="Kim W."/>
        </authorList>
    </citation>
    <scope>NUCLEOTIDE SEQUENCE [LARGE SCALE GENOMIC DNA]</scope>
    <source>
        <tissue evidence="2">Muscle</tissue>
    </source>
</reference>
<accession>A0A5B7F3U1</accession>
<protein>
    <submittedName>
        <fullName evidence="2">Uncharacterized protein</fullName>
    </submittedName>
</protein>
<gene>
    <name evidence="2" type="ORF">E2C01_033851</name>
</gene>
<name>A0A5B7F3U1_PORTR</name>